<evidence type="ECO:0000256" key="12">
    <source>
        <dbReference type="RuleBase" id="RU364031"/>
    </source>
</evidence>
<feature type="transmembrane region" description="Helical" evidence="12">
    <location>
        <begin position="135"/>
        <end position="156"/>
    </location>
</feature>
<feature type="binding site" description="axial binding residue" evidence="11">
    <location>
        <position position="114"/>
    </location>
    <ligand>
        <name>heme b</name>
        <dbReference type="ChEBI" id="CHEBI:60344"/>
        <note>ligand shared with SDHC</note>
    </ligand>
    <ligandPart>
        <name>Fe</name>
        <dbReference type="ChEBI" id="CHEBI:18248"/>
    </ligandPart>
</feature>
<dbReference type="GO" id="GO:0006099">
    <property type="term" value="P:tricarboxylic acid cycle"/>
    <property type="evidence" value="ECO:0007669"/>
    <property type="project" value="UniProtKB-KW"/>
</dbReference>
<evidence type="ECO:0000256" key="9">
    <source>
        <dbReference type="ARBA" id="ARBA00023136"/>
    </source>
</evidence>
<dbReference type="VEuPathDB" id="VectorBase:PPAPM1_009344"/>
<evidence type="ECO:0000256" key="3">
    <source>
        <dbReference type="ARBA" id="ARBA00022448"/>
    </source>
</evidence>
<evidence type="ECO:0000256" key="6">
    <source>
        <dbReference type="ARBA" id="ARBA00022946"/>
    </source>
</evidence>
<comment type="subcellular location">
    <subcellularLocation>
        <location evidence="1 12">Mitochondrion inner membrane</location>
        <topology evidence="1 12">Multi-pass membrane protein</topology>
    </subcellularLocation>
</comment>
<keyword evidence="3 12" id="KW-0813">Transport</keyword>
<evidence type="ECO:0000256" key="7">
    <source>
        <dbReference type="ARBA" id="ARBA00022989"/>
    </source>
</evidence>
<name>A0A1B0D2F2_PHLPP</name>
<keyword evidence="11 12" id="KW-0479">Metal-binding</keyword>
<dbReference type="GO" id="GO:0020037">
    <property type="term" value="F:heme binding"/>
    <property type="evidence" value="ECO:0007669"/>
    <property type="project" value="TreeGrafter"/>
</dbReference>
<proteinExistence type="inferred from homology"/>
<keyword evidence="11" id="KW-0408">Iron</keyword>
<evidence type="ECO:0000313" key="14">
    <source>
        <dbReference type="Proteomes" id="UP000092462"/>
    </source>
</evidence>
<dbReference type="PANTHER" id="PTHR13337:SF2">
    <property type="entry name" value="SUCCINATE DEHYDROGENASE [UBIQUINONE] CYTOCHROME B SMALL SUBUNIT, MITOCHONDRIAL"/>
    <property type="match status" value="1"/>
</dbReference>
<evidence type="ECO:0000256" key="10">
    <source>
        <dbReference type="PIRSR" id="PIRSR607992-1"/>
    </source>
</evidence>
<reference evidence="13" key="1">
    <citation type="submission" date="2022-08" db="UniProtKB">
        <authorList>
            <consortium name="EnsemblMetazoa"/>
        </authorList>
    </citation>
    <scope>IDENTIFICATION</scope>
    <source>
        <strain evidence="13">Israel</strain>
    </source>
</reference>
<dbReference type="GO" id="GO:0006121">
    <property type="term" value="P:mitochondrial electron transport, succinate to ubiquinone"/>
    <property type="evidence" value="ECO:0007669"/>
    <property type="project" value="TreeGrafter"/>
</dbReference>
<dbReference type="GO" id="GO:0048039">
    <property type="term" value="F:ubiquinone binding"/>
    <property type="evidence" value="ECO:0007669"/>
    <property type="project" value="TreeGrafter"/>
</dbReference>
<dbReference type="VEuPathDB" id="VectorBase:PPAI001525"/>
<evidence type="ECO:0000256" key="5">
    <source>
        <dbReference type="ARBA" id="ARBA00022792"/>
    </source>
</evidence>
<feature type="binding site" evidence="10">
    <location>
        <position position="126"/>
    </location>
    <ligand>
        <name>a ubiquinone</name>
        <dbReference type="ChEBI" id="CHEBI:16389"/>
        <note>ligand shared with IP/SDHB</note>
    </ligand>
</feature>
<keyword evidence="9 12" id="KW-0472">Membrane</keyword>
<keyword evidence="12" id="KW-0249">Electron transport</keyword>
<protein>
    <recommendedName>
        <fullName evidence="12">Succinate dehydrogenase [ubiquinone] cytochrome b small subunit</fullName>
    </recommendedName>
</protein>
<sequence>MASILATTLRYSRPLVASAARFGTITSVSPFSQLAAASRQTVLTAAKPITLVPMKQITTSSVKKASAAGGSHHHDKLWLFERVLSLGLLGLLPVAFIHPSPIGDTILASVMVVHTYIGFKSIVTDYVRPVVFGTVIPPIAQGLLLLLTIATAAGLIQFIRNDIGIANAIKRAWAIKPAQ</sequence>
<keyword evidence="8 12" id="KW-0496">Mitochondrion</keyword>
<dbReference type="InterPro" id="IPR007992">
    <property type="entry name" value="CybS"/>
</dbReference>
<dbReference type="Gene3D" id="1.20.1300.10">
    <property type="entry name" value="Fumarate reductase/succinate dehydrogenase, transmembrane subunit"/>
    <property type="match status" value="1"/>
</dbReference>
<dbReference type="AlphaFoldDB" id="A0A1B0D2F2"/>
<organism evidence="13 14">
    <name type="scientific">Phlebotomus papatasi</name>
    <name type="common">Sandfly</name>
    <dbReference type="NCBI Taxonomy" id="29031"/>
    <lineage>
        <taxon>Eukaryota</taxon>
        <taxon>Metazoa</taxon>
        <taxon>Ecdysozoa</taxon>
        <taxon>Arthropoda</taxon>
        <taxon>Hexapoda</taxon>
        <taxon>Insecta</taxon>
        <taxon>Pterygota</taxon>
        <taxon>Neoptera</taxon>
        <taxon>Endopterygota</taxon>
        <taxon>Diptera</taxon>
        <taxon>Nematocera</taxon>
        <taxon>Psychodoidea</taxon>
        <taxon>Psychodidae</taxon>
        <taxon>Phlebotomus</taxon>
        <taxon>Phlebotomus</taxon>
    </lineage>
</organism>
<comment type="caution">
    <text evidence="12">Lacks conserved residue(s) required for the propagation of feature annotation.</text>
</comment>
<dbReference type="GO" id="GO:0005743">
    <property type="term" value="C:mitochondrial inner membrane"/>
    <property type="evidence" value="ECO:0007669"/>
    <property type="project" value="UniProtKB-SubCell"/>
</dbReference>
<dbReference type="GO" id="GO:0046872">
    <property type="term" value="F:metal ion binding"/>
    <property type="evidence" value="ECO:0007669"/>
    <property type="project" value="UniProtKB-KW"/>
</dbReference>
<evidence type="ECO:0000256" key="4">
    <source>
        <dbReference type="ARBA" id="ARBA00022692"/>
    </source>
</evidence>
<dbReference type="Pfam" id="PF05328">
    <property type="entry name" value="CybS"/>
    <property type="match status" value="1"/>
</dbReference>
<feature type="transmembrane region" description="Helical" evidence="12">
    <location>
        <begin position="79"/>
        <end position="98"/>
    </location>
</feature>
<evidence type="ECO:0000313" key="13">
    <source>
        <dbReference type="EnsemblMetazoa" id="PPAI001525-PA"/>
    </source>
</evidence>
<keyword evidence="4 12" id="KW-0812">Transmembrane</keyword>
<comment type="similarity">
    <text evidence="2 12">Belongs to the CybS family.</text>
</comment>
<dbReference type="EMBL" id="AJVK01022778">
    <property type="status" value="NOT_ANNOTATED_CDS"/>
    <property type="molecule type" value="Genomic_DNA"/>
</dbReference>
<evidence type="ECO:0000256" key="8">
    <source>
        <dbReference type="ARBA" id="ARBA00023128"/>
    </source>
</evidence>
<dbReference type="InterPro" id="IPR034804">
    <property type="entry name" value="SQR/QFR_C/D"/>
</dbReference>
<keyword evidence="12" id="KW-0349">Heme</keyword>
<keyword evidence="14" id="KW-1185">Reference proteome</keyword>
<evidence type="ECO:0000256" key="2">
    <source>
        <dbReference type="ARBA" id="ARBA00007294"/>
    </source>
</evidence>
<keyword evidence="5 12" id="KW-0999">Mitochondrion inner membrane</keyword>
<comment type="function">
    <text evidence="12">Membrane-anchoring subunit of succinate dehydrogenase (SDH) that is involved in complex II of the mitochondrial electron transport chain and is responsible for transferring electrons from succinate to ubiquinone (coenzyme Q).</text>
</comment>
<keyword evidence="12" id="KW-0816">Tricarboxylic acid cycle</keyword>
<dbReference type="EnsemblMetazoa" id="PPAI001525-RA">
    <property type="protein sequence ID" value="PPAI001525-PA"/>
    <property type="gene ID" value="PPAI001525"/>
</dbReference>
<keyword evidence="6 12" id="KW-0809">Transit peptide</keyword>
<dbReference type="Proteomes" id="UP000092462">
    <property type="component" value="Unassembled WGS sequence"/>
</dbReference>
<evidence type="ECO:0000256" key="11">
    <source>
        <dbReference type="PIRSR" id="PIRSR607992-2"/>
    </source>
</evidence>
<dbReference type="PANTHER" id="PTHR13337">
    <property type="entry name" value="SUCCINATE DEHYDROGENASE"/>
    <property type="match status" value="1"/>
</dbReference>
<evidence type="ECO:0000256" key="1">
    <source>
        <dbReference type="ARBA" id="ARBA00004448"/>
    </source>
</evidence>
<keyword evidence="7 12" id="KW-1133">Transmembrane helix</keyword>
<accession>A0A1B0D2F2</accession>